<dbReference type="InterPro" id="IPR013087">
    <property type="entry name" value="Znf_C2H2_type"/>
</dbReference>
<proteinExistence type="predicted"/>
<dbReference type="Gene3D" id="3.30.160.60">
    <property type="entry name" value="Classic Zinc Finger"/>
    <property type="match status" value="1"/>
</dbReference>
<feature type="region of interest" description="Disordered" evidence="1">
    <location>
        <begin position="892"/>
        <end position="964"/>
    </location>
</feature>
<name>A0AAD5WUL3_9PEZI</name>
<dbReference type="Proteomes" id="UP001201980">
    <property type="component" value="Unassembled WGS sequence"/>
</dbReference>
<feature type="compositionally biased region" description="Basic and acidic residues" evidence="1">
    <location>
        <begin position="1015"/>
        <end position="1030"/>
    </location>
</feature>
<evidence type="ECO:0000256" key="1">
    <source>
        <dbReference type="SAM" id="MobiDB-lite"/>
    </source>
</evidence>
<feature type="compositionally biased region" description="Polar residues" evidence="1">
    <location>
        <begin position="907"/>
        <end position="923"/>
    </location>
</feature>
<evidence type="ECO:0000313" key="4">
    <source>
        <dbReference type="Proteomes" id="UP001201980"/>
    </source>
</evidence>
<feature type="compositionally biased region" description="Low complexity" evidence="1">
    <location>
        <begin position="332"/>
        <end position="358"/>
    </location>
</feature>
<evidence type="ECO:0000259" key="2">
    <source>
        <dbReference type="PROSITE" id="PS00028"/>
    </source>
</evidence>
<accession>A0AAD5WUL3</accession>
<sequence length="1049" mass="116217">MGSKKRPFSGLIPDDFFSPSIAPDAAPDPDAASSGYRKSVSIHNTTSHTHLLHHCRASSPAPTGRFSLRRASIVTSSSASTFRSKSFEFKSFFSCVTRQTIPDDCARYRFIAWVAAKRNECHHMNEVDKLECPLLRCRKRFETHEELVKHIFDCEHLAAGEYWCFEHLRAERFDDGKCKGCCGHPTRRRKILSMARTFFSNLGHKSKSKKDLISGDNDPLFTCPPPSYESLHQELPAANEIFELPSPEPVSIPTISAPELAPGDQTLAVPTDFIQPSQVQTDGSQAPLLLVEEEDEEERGSGSSSRPPLQLNTLVGKHKPVRPPPAPRSKHLSPSSSVRSTASTNSTNSTISTTSSQSLVSPISAWSEASFPLGKSPSLTDPSNVLTADCFVADIGMSDNNDLPVADFATDFMGFEDVSELPGDQLQMNLFTDASMDLSSLALENVDNFENYTYNQQPATSASIGENTLFAPRAISYHDSITPAMAQPTAEGLFGCSNPRNLVDAAWATLGEQLSQSVGKLKDVENNPLAEQVKNFITRDVAEHGIEALELLLKHGKNPEDPTNAVCLAHLIYAFSVPVYEKHAMSRYKKLFRQSLVYAQDIPEEYRGYYREVVSVLWQPQDMSEKEVEEFVVWQQMQPSLSRRTSAKGKQPEQPADAARDTLGHPFVAVAQDFLDDLESAVVFNSAGPPTDTRASSDLRQLHAQAQSQARSQAPAQTSQQNFALPSRFVQCFDQIIDYLKKRFANMAGFYDILDSIRHNVRDGHIQSARKAEIEVLRAGKCCLDPSLFFDGFAPKVRHAANVLYNQQPNNPFPRSAFHLKDISVVRSIMQGLSDMSNTNVPTQVQDWFDDFLATEAPQQPQSQPTAIGHHNPNLVLGPATFSTAGTISSLGISHTSPSSPPGTSSFVPMTSPPSVDFNNNPFALTPPDPQHAGYSNHYTTEPPTARHASAQPQPSSPSQVKVESQEQCEICGYRPKGDPRWFQGSMSKHKKTKHSNEPDKIYKCPYPGCQSSYKNREDNLKQHMKEKNHYVTTDEDQSRRPSKRKKLS</sequence>
<reference evidence="3" key="1">
    <citation type="submission" date="2022-07" db="EMBL/GenBank/DDBJ databases">
        <title>Draft genome sequence of Zalerion maritima ATCC 34329, a (micro)plastics degrading marine fungus.</title>
        <authorList>
            <person name="Paco A."/>
            <person name="Goncalves M.F.M."/>
            <person name="Rocha-Santos T.A.P."/>
            <person name="Alves A."/>
        </authorList>
    </citation>
    <scope>NUCLEOTIDE SEQUENCE</scope>
    <source>
        <strain evidence="3">ATCC 34329</strain>
    </source>
</reference>
<dbReference type="SMART" id="SM00355">
    <property type="entry name" value="ZnF_C2H2"/>
    <property type="match status" value="2"/>
</dbReference>
<feature type="region of interest" description="Disordered" evidence="1">
    <location>
        <begin position="686"/>
        <end position="718"/>
    </location>
</feature>
<dbReference type="EMBL" id="JAKWBI020000077">
    <property type="protein sequence ID" value="KAJ2903601.1"/>
    <property type="molecule type" value="Genomic_DNA"/>
</dbReference>
<protein>
    <recommendedName>
        <fullName evidence="2">C2H2-type domain-containing protein</fullName>
    </recommendedName>
</protein>
<feature type="compositionally biased region" description="Low complexity" evidence="1">
    <location>
        <begin position="949"/>
        <end position="964"/>
    </location>
</feature>
<gene>
    <name evidence="3" type="ORF">MKZ38_009654</name>
</gene>
<feature type="region of interest" description="Disordered" evidence="1">
    <location>
        <begin position="980"/>
        <end position="1049"/>
    </location>
</feature>
<evidence type="ECO:0000313" key="3">
    <source>
        <dbReference type="EMBL" id="KAJ2903601.1"/>
    </source>
</evidence>
<dbReference type="PROSITE" id="PS00028">
    <property type="entry name" value="ZINC_FINGER_C2H2_1"/>
    <property type="match status" value="1"/>
</dbReference>
<organism evidence="3 4">
    <name type="scientific">Zalerion maritima</name>
    <dbReference type="NCBI Taxonomy" id="339359"/>
    <lineage>
        <taxon>Eukaryota</taxon>
        <taxon>Fungi</taxon>
        <taxon>Dikarya</taxon>
        <taxon>Ascomycota</taxon>
        <taxon>Pezizomycotina</taxon>
        <taxon>Sordariomycetes</taxon>
        <taxon>Lulworthiomycetidae</taxon>
        <taxon>Lulworthiales</taxon>
        <taxon>Lulworthiaceae</taxon>
        <taxon>Zalerion</taxon>
    </lineage>
</organism>
<comment type="caution">
    <text evidence="3">The sequence shown here is derived from an EMBL/GenBank/DDBJ whole genome shotgun (WGS) entry which is preliminary data.</text>
</comment>
<feature type="region of interest" description="Disordered" evidence="1">
    <location>
        <begin position="292"/>
        <end position="358"/>
    </location>
</feature>
<feature type="compositionally biased region" description="Low complexity" evidence="1">
    <location>
        <begin position="894"/>
        <end position="906"/>
    </location>
</feature>
<feature type="domain" description="C2H2-type" evidence="2">
    <location>
        <begin position="132"/>
        <end position="156"/>
    </location>
</feature>
<keyword evidence="4" id="KW-1185">Reference proteome</keyword>
<feature type="compositionally biased region" description="Low complexity" evidence="1">
    <location>
        <begin position="704"/>
        <end position="718"/>
    </location>
</feature>
<dbReference type="AlphaFoldDB" id="A0AAD5WUL3"/>